<evidence type="ECO:0000313" key="7">
    <source>
        <dbReference type="Proteomes" id="UP001143545"/>
    </source>
</evidence>
<dbReference type="InterPro" id="IPR009056">
    <property type="entry name" value="Cyt_c-like_dom"/>
</dbReference>
<dbReference type="GO" id="GO:0020037">
    <property type="term" value="F:heme binding"/>
    <property type="evidence" value="ECO:0007669"/>
    <property type="project" value="InterPro"/>
</dbReference>
<dbReference type="GO" id="GO:0009055">
    <property type="term" value="F:electron transfer activity"/>
    <property type="evidence" value="ECO:0007669"/>
    <property type="project" value="InterPro"/>
</dbReference>
<organism evidence="6 7">
    <name type="scientific">Neptunitalea chrysea</name>
    <dbReference type="NCBI Taxonomy" id="1647581"/>
    <lineage>
        <taxon>Bacteria</taxon>
        <taxon>Pseudomonadati</taxon>
        <taxon>Bacteroidota</taxon>
        <taxon>Flavobacteriia</taxon>
        <taxon>Flavobacteriales</taxon>
        <taxon>Flavobacteriaceae</taxon>
        <taxon>Neptunitalea</taxon>
    </lineage>
</organism>
<evidence type="ECO:0000259" key="5">
    <source>
        <dbReference type="PROSITE" id="PS51007"/>
    </source>
</evidence>
<dbReference type="GO" id="GO:0046872">
    <property type="term" value="F:metal ion binding"/>
    <property type="evidence" value="ECO:0007669"/>
    <property type="project" value="UniProtKB-KW"/>
</dbReference>
<keyword evidence="7" id="KW-1185">Reference proteome</keyword>
<accession>A0A9W6B348</accession>
<dbReference type="SUPFAM" id="SSF46626">
    <property type="entry name" value="Cytochrome c"/>
    <property type="match status" value="1"/>
</dbReference>
<dbReference type="Gene3D" id="1.10.760.10">
    <property type="entry name" value="Cytochrome c-like domain"/>
    <property type="match status" value="1"/>
</dbReference>
<name>A0A9W6B348_9FLAO</name>
<keyword evidence="3 4" id="KW-0408">Iron</keyword>
<dbReference type="PROSITE" id="PS51257">
    <property type="entry name" value="PROKAR_LIPOPROTEIN"/>
    <property type="match status" value="1"/>
</dbReference>
<reference evidence="6" key="1">
    <citation type="submission" date="2022-07" db="EMBL/GenBank/DDBJ databases">
        <title>Taxonomy of Novel Oxalotrophic and Methylotrophic Bacteria.</title>
        <authorList>
            <person name="Sahin N."/>
            <person name="Tani A."/>
        </authorList>
    </citation>
    <scope>NUCLEOTIDE SEQUENCE</scope>
    <source>
        <strain evidence="6">AM327</strain>
    </source>
</reference>
<dbReference type="InterPro" id="IPR021796">
    <property type="entry name" value="Tll0287-like_dom"/>
</dbReference>
<dbReference type="Pfam" id="PF11845">
    <property type="entry name" value="Tll0287-like"/>
    <property type="match status" value="1"/>
</dbReference>
<proteinExistence type="predicted"/>
<dbReference type="Gene3D" id="3.30.450.290">
    <property type="match status" value="1"/>
</dbReference>
<feature type="domain" description="Cytochrome c" evidence="5">
    <location>
        <begin position="33"/>
        <end position="131"/>
    </location>
</feature>
<dbReference type="PROSITE" id="PS51007">
    <property type="entry name" value="CYTC"/>
    <property type="match status" value="1"/>
</dbReference>
<keyword evidence="1 4" id="KW-0349">Heme</keyword>
<gene>
    <name evidence="6" type="ORF">NBRC110019_05580</name>
</gene>
<dbReference type="AlphaFoldDB" id="A0A9W6B348"/>
<dbReference type="EMBL" id="BRVP01000003">
    <property type="protein sequence ID" value="GLB51519.1"/>
    <property type="molecule type" value="Genomic_DNA"/>
</dbReference>
<sequence>MRLSVLVLMVLLVASCETTPEKKDVKKDVSTTYDPAEAKQLLTQNCYVCHSPTAPEGSGRIAPPMVAIKAHYLTDDMSKEEFVNSILHFVNNPTEANSKMRGAVRKFGVMPNQKYPEETLRKISEYMYDYQIEEPTWFKDHYQEKGFGKYHQRGRRLPDAGKPMSYKEEGLSYALGTKKVLGKNLMGKIQSEGVEAALTFCNVKAMPLTDSMATKYNATIKRVSDKNRNTENKANTKEVAYITQFKEVLKSGAEAQPIIDEEGDVVHFYYPIVTNSMCLKCHGTPRDIAPKIQRKLAELYPDDKAVGYSENEVRGIWSITFDKN</sequence>
<evidence type="ECO:0000256" key="4">
    <source>
        <dbReference type="PROSITE-ProRule" id="PRU00433"/>
    </source>
</evidence>
<dbReference type="InterPro" id="IPR036909">
    <property type="entry name" value="Cyt_c-like_dom_sf"/>
</dbReference>
<comment type="caution">
    <text evidence="6">The sequence shown here is derived from an EMBL/GenBank/DDBJ whole genome shotgun (WGS) entry which is preliminary data.</text>
</comment>
<evidence type="ECO:0000256" key="2">
    <source>
        <dbReference type="ARBA" id="ARBA00022723"/>
    </source>
</evidence>
<evidence type="ECO:0000256" key="3">
    <source>
        <dbReference type="ARBA" id="ARBA00023004"/>
    </source>
</evidence>
<evidence type="ECO:0000256" key="1">
    <source>
        <dbReference type="ARBA" id="ARBA00022617"/>
    </source>
</evidence>
<evidence type="ECO:0000313" key="6">
    <source>
        <dbReference type="EMBL" id="GLB51519.1"/>
    </source>
</evidence>
<dbReference type="Proteomes" id="UP001143545">
    <property type="component" value="Unassembled WGS sequence"/>
</dbReference>
<protein>
    <recommendedName>
        <fullName evidence="5">Cytochrome c domain-containing protein</fullName>
    </recommendedName>
</protein>
<keyword evidence="2 4" id="KW-0479">Metal-binding</keyword>
<dbReference type="RefSeq" id="WP_281752130.1">
    <property type="nucleotide sequence ID" value="NZ_BRVP01000003.1"/>
</dbReference>